<name>A0A431UBG1_9BACI</name>
<protein>
    <submittedName>
        <fullName evidence="2">Uncharacterized protein</fullName>
    </submittedName>
</protein>
<gene>
    <name evidence="2" type="ORF">EKG35_20445</name>
</gene>
<evidence type="ECO:0000313" key="2">
    <source>
        <dbReference type="EMBL" id="RTQ86035.1"/>
    </source>
</evidence>
<comment type="caution">
    <text evidence="2">The sequence shown here is derived from an EMBL/GenBank/DDBJ whole genome shotgun (WGS) entry which is preliminary data.</text>
</comment>
<dbReference type="OrthoDB" id="2943700at2"/>
<organism evidence="2 3">
    <name type="scientific">Lysinibacillus telephonicus</name>
    <dbReference type="NCBI Taxonomy" id="1714840"/>
    <lineage>
        <taxon>Bacteria</taxon>
        <taxon>Bacillati</taxon>
        <taxon>Bacillota</taxon>
        <taxon>Bacilli</taxon>
        <taxon>Bacillales</taxon>
        <taxon>Bacillaceae</taxon>
        <taxon>Lysinibacillus</taxon>
    </lineage>
</organism>
<keyword evidence="1" id="KW-0472">Membrane</keyword>
<dbReference type="RefSeq" id="WP_126296399.1">
    <property type="nucleotide sequence ID" value="NZ_RXNR01000138.1"/>
</dbReference>
<keyword evidence="3" id="KW-1185">Reference proteome</keyword>
<feature type="transmembrane region" description="Helical" evidence="1">
    <location>
        <begin position="71"/>
        <end position="92"/>
    </location>
</feature>
<accession>A0A431UBG1</accession>
<feature type="transmembrane region" description="Helical" evidence="1">
    <location>
        <begin position="6"/>
        <end position="28"/>
    </location>
</feature>
<dbReference type="Proteomes" id="UP000276349">
    <property type="component" value="Unassembled WGS sequence"/>
</dbReference>
<proteinExistence type="predicted"/>
<dbReference type="AlphaFoldDB" id="A0A431UBG1"/>
<evidence type="ECO:0000313" key="3">
    <source>
        <dbReference type="Proteomes" id="UP000276349"/>
    </source>
</evidence>
<keyword evidence="1" id="KW-0812">Transmembrane</keyword>
<keyword evidence="1" id="KW-1133">Transmembrane helix</keyword>
<reference evidence="2 3" key="1">
    <citation type="submission" date="2018-12" db="EMBL/GenBank/DDBJ databases">
        <authorList>
            <person name="Yu L."/>
        </authorList>
    </citation>
    <scope>NUCLEOTIDE SEQUENCE [LARGE SCALE GENOMIC DNA]</scope>
    <source>
        <strain evidence="2 3">S5H2222</strain>
    </source>
</reference>
<sequence length="101" mass="11688">MEFFAPMYVFFFFILVGLIFIPVFFYVIYNFKLNLIGLSFVLLSIVSYLFIGKYMMDAGSFADEHLSTLGIGFFELTLLSYPYIFIGLSVLLGKKEERSKN</sequence>
<evidence type="ECO:0000256" key="1">
    <source>
        <dbReference type="SAM" id="Phobius"/>
    </source>
</evidence>
<dbReference type="EMBL" id="RXNR01000138">
    <property type="protein sequence ID" value="RTQ86035.1"/>
    <property type="molecule type" value="Genomic_DNA"/>
</dbReference>
<feature type="transmembrane region" description="Helical" evidence="1">
    <location>
        <begin position="35"/>
        <end position="51"/>
    </location>
</feature>